<evidence type="ECO:0000313" key="2">
    <source>
        <dbReference type="Proteomes" id="UP001497623"/>
    </source>
</evidence>
<name>A0AAV2RSR0_MEGNR</name>
<proteinExistence type="predicted"/>
<comment type="caution">
    <text evidence="1">The sequence shown here is derived from an EMBL/GenBank/DDBJ whole genome shotgun (WGS) entry which is preliminary data.</text>
</comment>
<dbReference type="Proteomes" id="UP001497623">
    <property type="component" value="Unassembled WGS sequence"/>
</dbReference>
<gene>
    <name evidence="1" type="ORF">MNOR_LOCUS28252</name>
</gene>
<reference evidence="1 2" key="1">
    <citation type="submission" date="2024-05" db="EMBL/GenBank/DDBJ databases">
        <authorList>
            <person name="Wallberg A."/>
        </authorList>
    </citation>
    <scope>NUCLEOTIDE SEQUENCE [LARGE SCALE GENOMIC DNA]</scope>
</reference>
<sequence length="107" mass="12164">MISKRHCLHTFEHDPLWHDIISRNPYFSGLSCYDCVDCPTVDENTKVAYDEHFLTCVTMMTSHEKIIRNGSYDAHPDGHCYLVGSVTYCHCTSSFCNGVNVAVKNTK</sequence>
<evidence type="ECO:0000313" key="1">
    <source>
        <dbReference type="EMBL" id="CAL4138681.1"/>
    </source>
</evidence>
<protein>
    <submittedName>
        <fullName evidence="1">Uncharacterized protein</fullName>
    </submittedName>
</protein>
<organism evidence="1 2">
    <name type="scientific">Meganyctiphanes norvegica</name>
    <name type="common">Northern krill</name>
    <name type="synonym">Thysanopoda norvegica</name>
    <dbReference type="NCBI Taxonomy" id="48144"/>
    <lineage>
        <taxon>Eukaryota</taxon>
        <taxon>Metazoa</taxon>
        <taxon>Ecdysozoa</taxon>
        <taxon>Arthropoda</taxon>
        <taxon>Crustacea</taxon>
        <taxon>Multicrustacea</taxon>
        <taxon>Malacostraca</taxon>
        <taxon>Eumalacostraca</taxon>
        <taxon>Eucarida</taxon>
        <taxon>Euphausiacea</taxon>
        <taxon>Euphausiidae</taxon>
        <taxon>Meganyctiphanes</taxon>
    </lineage>
</organism>
<dbReference type="AlphaFoldDB" id="A0AAV2RSR0"/>
<accession>A0AAV2RSR0</accession>
<keyword evidence="2" id="KW-1185">Reference proteome</keyword>
<dbReference type="EMBL" id="CAXKWB010030874">
    <property type="protein sequence ID" value="CAL4138681.1"/>
    <property type="molecule type" value="Genomic_DNA"/>
</dbReference>